<evidence type="ECO:0000313" key="2">
    <source>
        <dbReference type="Proteomes" id="UP000321947"/>
    </source>
</evidence>
<protein>
    <submittedName>
        <fullName evidence="1">Uncharacterized protein</fullName>
    </submittedName>
</protein>
<dbReference type="Proteomes" id="UP000321947">
    <property type="component" value="Unassembled WGS sequence"/>
</dbReference>
<dbReference type="EMBL" id="SSTD01014872">
    <property type="protein sequence ID" value="TYK03734.1"/>
    <property type="molecule type" value="Genomic_DNA"/>
</dbReference>
<evidence type="ECO:0000313" key="1">
    <source>
        <dbReference type="EMBL" id="TYK03734.1"/>
    </source>
</evidence>
<reference evidence="1 2" key="1">
    <citation type="submission" date="2019-08" db="EMBL/GenBank/DDBJ databases">
        <title>Draft genome sequences of two oriental melons (Cucumis melo L. var makuwa).</title>
        <authorList>
            <person name="Kwon S.-Y."/>
        </authorList>
    </citation>
    <scope>NUCLEOTIDE SEQUENCE [LARGE SCALE GENOMIC DNA]</scope>
    <source>
        <strain evidence="2">cv. Chang Bougi</strain>
        <tissue evidence="1">Leaf</tissue>
    </source>
</reference>
<proteinExistence type="predicted"/>
<organism evidence="1 2">
    <name type="scientific">Cucumis melo var. makuwa</name>
    <name type="common">Oriental melon</name>
    <dbReference type="NCBI Taxonomy" id="1194695"/>
    <lineage>
        <taxon>Eukaryota</taxon>
        <taxon>Viridiplantae</taxon>
        <taxon>Streptophyta</taxon>
        <taxon>Embryophyta</taxon>
        <taxon>Tracheophyta</taxon>
        <taxon>Spermatophyta</taxon>
        <taxon>Magnoliopsida</taxon>
        <taxon>eudicotyledons</taxon>
        <taxon>Gunneridae</taxon>
        <taxon>Pentapetalae</taxon>
        <taxon>rosids</taxon>
        <taxon>fabids</taxon>
        <taxon>Cucurbitales</taxon>
        <taxon>Cucurbitaceae</taxon>
        <taxon>Benincaseae</taxon>
        <taxon>Cucumis</taxon>
    </lineage>
</organism>
<gene>
    <name evidence="1" type="ORF">E5676_scaffold863G001120</name>
</gene>
<comment type="caution">
    <text evidence="1">The sequence shown here is derived from an EMBL/GenBank/DDBJ whole genome shotgun (WGS) entry which is preliminary data.</text>
</comment>
<accession>A0A5D3BXE2</accession>
<name>A0A5D3BXE2_CUCMM</name>
<sequence>MVSTPLKRPSKKVKERIRLMRNSQSRRTHCAYITKEDKEPSVSAWTMSPEQSQYIRCKIISHIEVGMRSGVFTSHDSARFGR</sequence>
<dbReference type="AlphaFoldDB" id="A0A5D3BXE2"/>